<name>A0A409XHL3_PSICY</name>
<comment type="caution">
    <text evidence="2">The sequence shown here is derived from an EMBL/GenBank/DDBJ whole genome shotgun (WGS) entry which is preliminary data.</text>
</comment>
<keyword evidence="1" id="KW-0472">Membrane</keyword>
<sequence>MSISASYTSVSYLRHLFEEQTGRCPYDWDVHSMHCTVRMVHVEEYLSGYRTFLPVMVVALPRSTFCRITPKDTSTLFAFWIPVIGFESLLCLLALLAGLHTFMQDDFYFRHSGKLIKILLRDSIAYFIEYLDAPIGFSVAMICTLGNRLILNIREAAHRGEGLPTPYQSER</sequence>
<keyword evidence="1" id="KW-1133">Transmembrane helix</keyword>
<dbReference type="OrthoDB" id="3349377at2759"/>
<dbReference type="EMBL" id="NHYD01001667">
    <property type="protein sequence ID" value="PPQ90244.1"/>
    <property type="molecule type" value="Genomic_DNA"/>
</dbReference>
<dbReference type="AlphaFoldDB" id="A0A409XHL3"/>
<evidence type="ECO:0000313" key="3">
    <source>
        <dbReference type="Proteomes" id="UP000283269"/>
    </source>
</evidence>
<evidence type="ECO:0000313" key="2">
    <source>
        <dbReference type="EMBL" id="PPQ90244.1"/>
    </source>
</evidence>
<organism evidence="2 3">
    <name type="scientific">Psilocybe cyanescens</name>
    <dbReference type="NCBI Taxonomy" id="93625"/>
    <lineage>
        <taxon>Eukaryota</taxon>
        <taxon>Fungi</taxon>
        <taxon>Dikarya</taxon>
        <taxon>Basidiomycota</taxon>
        <taxon>Agaricomycotina</taxon>
        <taxon>Agaricomycetes</taxon>
        <taxon>Agaricomycetidae</taxon>
        <taxon>Agaricales</taxon>
        <taxon>Agaricineae</taxon>
        <taxon>Strophariaceae</taxon>
        <taxon>Psilocybe</taxon>
    </lineage>
</organism>
<keyword evidence="1" id="KW-0812">Transmembrane</keyword>
<accession>A0A409XHL3</accession>
<dbReference type="InParanoid" id="A0A409XHL3"/>
<proteinExistence type="predicted"/>
<evidence type="ECO:0000256" key="1">
    <source>
        <dbReference type="SAM" id="Phobius"/>
    </source>
</evidence>
<reference evidence="2 3" key="1">
    <citation type="journal article" date="2018" name="Evol. Lett.">
        <title>Horizontal gene cluster transfer increased hallucinogenic mushroom diversity.</title>
        <authorList>
            <person name="Reynolds H.T."/>
            <person name="Vijayakumar V."/>
            <person name="Gluck-Thaler E."/>
            <person name="Korotkin H.B."/>
            <person name="Matheny P.B."/>
            <person name="Slot J.C."/>
        </authorList>
    </citation>
    <scope>NUCLEOTIDE SEQUENCE [LARGE SCALE GENOMIC DNA]</scope>
    <source>
        <strain evidence="2 3">2631</strain>
    </source>
</reference>
<gene>
    <name evidence="2" type="ORF">CVT25_013003</name>
</gene>
<dbReference type="Proteomes" id="UP000283269">
    <property type="component" value="Unassembled WGS sequence"/>
</dbReference>
<keyword evidence="3" id="KW-1185">Reference proteome</keyword>
<protein>
    <submittedName>
        <fullName evidence="2">Uncharacterized protein</fullName>
    </submittedName>
</protein>
<feature type="transmembrane region" description="Helical" evidence="1">
    <location>
        <begin position="123"/>
        <end position="145"/>
    </location>
</feature>
<feature type="transmembrane region" description="Helical" evidence="1">
    <location>
        <begin position="77"/>
        <end position="103"/>
    </location>
</feature>